<evidence type="ECO:0000256" key="4">
    <source>
        <dbReference type="ARBA" id="ARBA00023004"/>
    </source>
</evidence>
<evidence type="ECO:0000256" key="1">
    <source>
        <dbReference type="ARBA" id="ARBA00001954"/>
    </source>
</evidence>
<dbReference type="OrthoDB" id="506370at2"/>
<evidence type="ECO:0000256" key="2">
    <source>
        <dbReference type="ARBA" id="ARBA00022964"/>
    </source>
</evidence>
<dbReference type="InterPro" id="IPR009770">
    <property type="entry name" value="HGLS"/>
</dbReference>
<accession>A0A1T5ETF1</accession>
<evidence type="ECO:0000313" key="8">
    <source>
        <dbReference type="EMBL" id="SKB87069.1"/>
    </source>
</evidence>
<evidence type="ECO:0000256" key="5">
    <source>
        <dbReference type="ARBA" id="ARBA00035013"/>
    </source>
</evidence>
<dbReference type="Proteomes" id="UP000189818">
    <property type="component" value="Unassembled WGS sequence"/>
</dbReference>
<evidence type="ECO:0000256" key="6">
    <source>
        <dbReference type="ARBA" id="ARBA00035023"/>
    </source>
</evidence>
<dbReference type="PANTHER" id="PTHR31136">
    <property type="entry name" value="DUF1338 DOMAIN-CONTAINING PROTEIN"/>
    <property type="match status" value="1"/>
</dbReference>
<dbReference type="Pfam" id="PF07063">
    <property type="entry name" value="HGLS"/>
    <property type="match status" value="1"/>
</dbReference>
<proteinExistence type="inferred from homology"/>
<keyword evidence="4" id="KW-0408">Iron</keyword>
<dbReference type="RefSeq" id="WP_079649288.1">
    <property type="nucleotide sequence ID" value="NZ_FUYM01000007.1"/>
</dbReference>
<keyword evidence="9" id="KW-1185">Reference proteome</keyword>
<comment type="similarity">
    <text evidence="5">Belongs to the 2-oxoadipate dioxygenase/decarboxylase family.</text>
</comment>
<protein>
    <recommendedName>
        <fullName evidence="6">2-oxoadipate dioxygenase/decarboxylase</fullName>
        <ecNumber evidence="6">1.13.11.93</ecNumber>
    </recommendedName>
    <alternativeName>
        <fullName evidence="7">2-hydroxyglutarate synthase</fullName>
    </alternativeName>
</protein>
<comment type="cofactor">
    <cofactor evidence="1">
        <name>Fe(2+)</name>
        <dbReference type="ChEBI" id="CHEBI:29033"/>
    </cofactor>
</comment>
<dbReference type="STRING" id="439228.SAMN06295920_107195"/>
<evidence type="ECO:0000256" key="3">
    <source>
        <dbReference type="ARBA" id="ARBA00023002"/>
    </source>
</evidence>
<evidence type="ECO:0000313" key="9">
    <source>
        <dbReference type="Proteomes" id="UP000189818"/>
    </source>
</evidence>
<dbReference type="GO" id="GO:0051213">
    <property type="term" value="F:dioxygenase activity"/>
    <property type="evidence" value="ECO:0007669"/>
    <property type="project" value="UniProtKB-KW"/>
</dbReference>
<dbReference type="EMBL" id="FUYM01000007">
    <property type="protein sequence ID" value="SKB87069.1"/>
    <property type="molecule type" value="Genomic_DNA"/>
</dbReference>
<dbReference type="EC" id="1.13.11.93" evidence="6"/>
<dbReference type="SMART" id="SM01150">
    <property type="entry name" value="DUF1338"/>
    <property type="match status" value="1"/>
</dbReference>
<name>A0A1T5ETF1_9SPHN</name>
<gene>
    <name evidence="8" type="ORF">SAMN06295920_107195</name>
</gene>
<keyword evidence="2" id="KW-0223">Dioxygenase</keyword>
<sequence>MLDDHQIIGEALVASMLGARAAAVIAAIDLDGALAHRAPRGGVSRICFAAALNAILFDDILVRVPTGAAFVADQRARGERIRFDHGALRTVRFPAGGTGALPAGQDAFARILGPLGYHVAGTYPLPRLKMTGRAWAHRDMPEGLPQFFVSELHVERFDPAFAMAAQRVFHASRDPLDATAKAVLARFERDGEVPFDAAVAALPVIVSAFDRQHPAPALDDYALLLDRSDEAAWIATEGNAFNHATSRVPDVAAEAERQRAAGLPVKERVEVSQTGRVRQTAFRADPVVRTFRDGNDMVARTVPGSFYEIIARDVDPATGRLDLSFDSGNATGIFAMTRAA</sequence>
<dbReference type="PANTHER" id="PTHR31136:SF5">
    <property type="entry name" value="2-OXOADIPATE DIOXYGENASE_DECARBOXYLASE, CHLOROPLASTIC"/>
    <property type="match status" value="1"/>
</dbReference>
<keyword evidence="3" id="KW-0560">Oxidoreductase</keyword>
<evidence type="ECO:0000256" key="7">
    <source>
        <dbReference type="ARBA" id="ARBA00035045"/>
    </source>
</evidence>
<dbReference type="AlphaFoldDB" id="A0A1T5ETF1"/>
<dbReference type="Gene3D" id="3.10.180.50">
    <property type="match status" value="1"/>
</dbReference>
<reference evidence="9" key="1">
    <citation type="submission" date="2017-02" db="EMBL/GenBank/DDBJ databases">
        <authorList>
            <person name="Varghese N."/>
            <person name="Submissions S."/>
        </authorList>
    </citation>
    <scope>NUCLEOTIDE SEQUENCE [LARGE SCALE GENOMIC DNA]</scope>
    <source>
        <strain evidence="9">UM2</strain>
    </source>
</reference>
<organism evidence="8 9">
    <name type="scientific">Rhizorhabdus histidinilytica</name>
    <dbReference type="NCBI Taxonomy" id="439228"/>
    <lineage>
        <taxon>Bacteria</taxon>
        <taxon>Pseudomonadati</taxon>
        <taxon>Pseudomonadota</taxon>
        <taxon>Alphaproteobacteria</taxon>
        <taxon>Sphingomonadales</taxon>
        <taxon>Sphingomonadaceae</taxon>
        <taxon>Rhizorhabdus</taxon>
    </lineage>
</organism>